<keyword evidence="8" id="KW-0902">Two-component regulatory system</keyword>
<feature type="coiled-coil region" evidence="9">
    <location>
        <begin position="403"/>
        <end position="481"/>
    </location>
</feature>
<dbReference type="Gene3D" id="1.25.40.10">
    <property type="entry name" value="Tetratricopeptide repeat domain"/>
    <property type="match status" value="1"/>
</dbReference>
<dbReference type="GO" id="GO:0016020">
    <property type="term" value="C:membrane"/>
    <property type="evidence" value="ECO:0007669"/>
    <property type="project" value="InterPro"/>
</dbReference>
<evidence type="ECO:0000259" key="12">
    <source>
        <dbReference type="PROSITE" id="PS50109"/>
    </source>
</evidence>
<dbReference type="PROSITE" id="PS50109">
    <property type="entry name" value="HIS_KIN"/>
    <property type="match status" value="1"/>
</dbReference>
<dbReference type="EMBL" id="JACAGJ010000001">
    <property type="protein sequence ID" value="MDM1071431.1"/>
    <property type="molecule type" value="Genomic_DNA"/>
</dbReference>
<dbReference type="Gene3D" id="3.30.565.10">
    <property type="entry name" value="Histidine kinase-like ATPase, C-terminal domain"/>
    <property type="match status" value="1"/>
</dbReference>
<dbReference type="PANTHER" id="PTHR24421">
    <property type="entry name" value="NITRATE/NITRITE SENSOR PROTEIN NARX-RELATED"/>
    <property type="match status" value="1"/>
</dbReference>
<comment type="catalytic activity">
    <reaction evidence="1">
        <text>ATP + protein L-histidine = ADP + protein N-phospho-L-histidine.</text>
        <dbReference type="EC" id="2.7.13.3"/>
    </reaction>
</comment>
<evidence type="ECO:0000313" key="14">
    <source>
        <dbReference type="Proteomes" id="UP001170959"/>
    </source>
</evidence>
<feature type="transmembrane region" description="Helical" evidence="10">
    <location>
        <begin position="503"/>
        <end position="522"/>
    </location>
</feature>
<evidence type="ECO:0000256" key="6">
    <source>
        <dbReference type="ARBA" id="ARBA00022777"/>
    </source>
</evidence>
<keyword evidence="10" id="KW-0812">Transmembrane</keyword>
<feature type="signal peptide" evidence="11">
    <location>
        <begin position="1"/>
        <end position="29"/>
    </location>
</feature>
<organism evidence="13 14">
    <name type="scientific">Empedobacter brevis</name>
    <dbReference type="NCBI Taxonomy" id="247"/>
    <lineage>
        <taxon>Bacteria</taxon>
        <taxon>Pseudomonadati</taxon>
        <taxon>Bacteroidota</taxon>
        <taxon>Flavobacteriia</taxon>
        <taxon>Flavobacteriales</taxon>
        <taxon>Weeksellaceae</taxon>
        <taxon>Empedobacter</taxon>
    </lineage>
</organism>
<dbReference type="InterPro" id="IPR036890">
    <property type="entry name" value="HATPase_C_sf"/>
</dbReference>
<dbReference type="CDD" id="cd16917">
    <property type="entry name" value="HATPase_UhpB-NarQ-NarX-like"/>
    <property type="match status" value="1"/>
</dbReference>
<dbReference type="Pfam" id="PF07730">
    <property type="entry name" value="HisKA_3"/>
    <property type="match status" value="1"/>
</dbReference>
<dbReference type="InterPro" id="IPR005467">
    <property type="entry name" value="His_kinase_dom"/>
</dbReference>
<evidence type="ECO:0000256" key="11">
    <source>
        <dbReference type="SAM" id="SignalP"/>
    </source>
</evidence>
<keyword evidence="7" id="KW-0067">ATP-binding</keyword>
<dbReference type="InterPro" id="IPR003594">
    <property type="entry name" value="HATPase_dom"/>
</dbReference>
<keyword evidence="3" id="KW-0597">Phosphoprotein</keyword>
<proteinExistence type="predicted"/>
<dbReference type="PANTHER" id="PTHR24421:SF10">
    <property type="entry name" value="NITRATE_NITRITE SENSOR PROTEIN NARQ"/>
    <property type="match status" value="1"/>
</dbReference>
<evidence type="ECO:0000256" key="1">
    <source>
        <dbReference type="ARBA" id="ARBA00000085"/>
    </source>
</evidence>
<evidence type="ECO:0000313" key="13">
    <source>
        <dbReference type="EMBL" id="MDM1071431.1"/>
    </source>
</evidence>
<evidence type="ECO:0000256" key="5">
    <source>
        <dbReference type="ARBA" id="ARBA00022741"/>
    </source>
</evidence>
<dbReference type="Pfam" id="PF02518">
    <property type="entry name" value="HATPase_c"/>
    <property type="match status" value="1"/>
</dbReference>
<dbReference type="SUPFAM" id="SSF55874">
    <property type="entry name" value="ATPase domain of HSP90 chaperone/DNA topoisomerase II/histidine kinase"/>
    <property type="match status" value="1"/>
</dbReference>
<evidence type="ECO:0000256" key="8">
    <source>
        <dbReference type="ARBA" id="ARBA00023012"/>
    </source>
</evidence>
<keyword evidence="10" id="KW-0472">Membrane</keyword>
<keyword evidence="6 13" id="KW-0418">Kinase</keyword>
<dbReference type="RefSeq" id="WP_286491853.1">
    <property type="nucleotide sequence ID" value="NZ_JACAGJ010000001.1"/>
</dbReference>
<evidence type="ECO:0000256" key="7">
    <source>
        <dbReference type="ARBA" id="ARBA00022840"/>
    </source>
</evidence>
<dbReference type="InterPro" id="IPR011712">
    <property type="entry name" value="Sig_transdc_His_kin_sub3_dim/P"/>
</dbReference>
<dbReference type="Proteomes" id="UP001170959">
    <property type="component" value="Unassembled WGS sequence"/>
</dbReference>
<keyword evidence="9" id="KW-0175">Coiled coil</keyword>
<dbReference type="EC" id="2.7.13.3" evidence="2"/>
<dbReference type="GO" id="GO:0046983">
    <property type="term" value="F:protein dimerization activity"/>
    <property type="evidence" value="ECO:0007669"/>
    <property type="project" value="InterPro"/>
</dbReference>
<dbReference type="GO" id="GO:0005524">
    <property type="term" value="F:ATP binding"/>
    <property type="evidence" value="ECO:0007669"/>
    <property type="project" value="UniProtKB-KW"/>
</dbReference>
<feature type="coiled-coil region" evidence="9">
    <location>
        <begin position="526"/>
        <end position="569"/>
    </location>
</feature>
<evidence type="ECO:0000256" key="3">
    <source>
        <dbReference type="ARBA" id="ARBA00022553"/>
    </source>
</evidence>
<dbReference type="InterPro" id="IPR011990">
    <property type="entry name" value="TPR-like_helical_dom_sf"/>
</dbReference>
<reference evidence="13" key="1">
    <citation type="submission" date="2020-06" db="EMBL/GenBank/DDBJ databases">
        <authorList>
            <person name="Dong N."/>
        </authorList>
    </citation>
    <scope>NUCLEOTIDE SEQUENCE</scope>
    <source>
        <strain evidence="13">R655-4</strain>
    </source>
</reference>
<protein>
    <recommendedName>
        <fullName evidence="2">histidine kinase</fullName>
        <ecNumber evidence="2">2.7.13.3</ecNumber>
    </recommendedName>
</protein>
<keyword evidence="10" id="KW-1133">Transmembrane helix</keyword>
<gene>
    <name evidence="13" type="ORF">HX001_02865</name>
</gene>
<feature type="chain" id="PRO_5042481742" description="histidine kinase" evidence="11">
    <location>
        <begin position="30"/>
        <end position="758"/>
    </location>
</feature>
<keyword evidence="11" id="KW-0732">Signal</keyword>
<evidence type="ECO:0000256" key="2">
    <source>
        <dbReference type="ARBA" id="ARBA00012438"/>
    </source>
</evidence>
<evidence type="ECO:0000256" key="9">
    <source>
        <dbReference type="SAM" id="Coils"/>
    </source>
</evidence>
<dbReference type="Gene3D" id="1.20.5.1930">
    <property type="match status" value="1"/>
</dbReference>
<evidence type="ECO:0000256" key="4">
    <source>
        <dbReference type="ARBA" id="ARBA00022679"/>
    </source>
</evidence>
<keyword evidence="5" id="KW-0547">Nucleotide-binding</keyword>
<accession>A0AAJ1QCG4</accession>
<keyword evidence="4" id="KW-0808">Transferase</keyword>
<dbReference type="SMART" id="SM00387">
    <property type="entry name" value="HATPase_c"/>
    <property type="match status" value="1"/>
</dbReference>
<dbReference type="AlphaFoldDB" id="A0AAJ1QCG4"/>
<reference evidence="13" key="2">
    <citation type="journal article" date="2022" name="Sci. Total Environ.">
        <title>Prevalence, transmission, and molecular epidemiology of tet(X)-positive bacteria among humans, animals, and environmental niches in China: An epidemiological, and genomic-based study.</title>
        <authorList>
            <person name="Dong N."/>
            <person name="Zeng Y."/>
            <person name="Cai C."/>
            <person name="Sun C."/>
            <person name="Lu J."/>
            <person name="Liu C."/>
            <person name="Zhou H."/>
            <person name="Sun Q."/>
            <person name="Shu L."/>
            <person name="Wang H."/>
            <person name="Wang Y."/>
            <person name="Wang S."/>
            <person name="Wu C."/>
            <person name="Chan E.W."/>
            <person name="Chen G."/>
            <person name="Shen Z."/>
            <person name="Chen S."/>
            <person name="Zhang R."/>
        </authorList>
    </citation>
    <scope>NUCLEOTIDE SEQUENCE</scope>
    <source>
        <strain evidence="13">R655-4</strain>
    </source>
</reference>
<comment type="caution">
    <text evidence="13">The sequence shown here is derived from an EMBL/GenBank/DDBJ whole genome shotgun (WGS) entry which is preliminary data.</text>
</comment>
<dbReference type="InterPro" id="IPR050482">
    <property type="entry name" value="Sensor_HK_TwoCompSys"/>
</dbReference>
<sequence>MFNNTSTFKSTFIQLFFSCLFFLSTSIHAQDVLTDFENQYNKTSSNSIERYEIAGKYAQALFFNQQEEKAFKILKQNVISAEKKADGKYAAYLYAITAMNNRIEENITASIQNLQKATYYSERTNDNSTKGYVKYCEGWLNVRDKKDAKAVKNFIDALKYYDKAPISPTILSRLSAVYSELTGIYSKWDDYELQEKYSKLALEVALKQNNLNSIFDAYMSMGYMYEQKFMQNEKNIYVRDLAEKYYLNAINLYNHNKNKMIMPSNLSFVANNLANLYIQFYPKTYREKAVKYAHLAKEIGTKTGQTIHVASSYGLLAELALQSNDIISAKAYLLSSLKEINENSFTDEHILLSIYESLAEIGEREKNYSEALRYYKLYMATYKSIYDKEQAQISKRLEAQFDKERQQQQMIRLQLETEKKEQQIKLMHSLGILQKQELENSKLSEEFQRKQLKLSRLESDKRSQELTISQQNLKLSKLENKNRKDELVNYISELNFKNKLNKYYIFSIIFFIILLVLLLYAFKQRNKHLKQREELYKLELEQERQNSKISTLTALLDGQEQERARLARDLHDGLGGLLSGTKIQLTHLNEKIDEHSKQDITKSIHQLDGAVDELRRVAHNLMPDLLLKYGLEEALKEYAIRMSNDHLDIDVQFLSYTTSLDKENQLLVYRIIQELVNNAIKHAQAEQIIIQFVEDETDYTVTVEDDGKGFDLNQTKHAQSAGLHNIQSRIQFLKGHLNIHSELDLGTSIEFHFPKIQL</sequence>
<name>A0AAJ1QCG4_9FLAO</name>
<feature type="domain" description="Histidine kinase" evidence="12">
    <location>
        <begin position="565"/>
        <end position="757"/>
    </location>
</feature>
<dbReference type="GO" id="GO:0000155">
    <property type="term" value="F:phosphorelay sensor kinase activity"/>
    <property type="evidence" value="ECO:0007669"/>
    <property type="project" value="InterPro"/>
</dbReference>
<evidence type="ECO:0000256" key="10">
    <source>
        <dbReference type="SAM" id="Phobius"/>
    </source>
</evidence>